<dbReference type="GO" id="GO:0035871">
    <property type="term" value="P:protein K11-linked deubiquitination"/>
    <property type="evidence" value="ECO:0007669"/>
    <property type="project" value="TreeGrafter"/>
</dbReference>
<dbReference type="GO" id="GO:0070536">
    <property type="term" value="P:protein K63-linked deubiquitination"/>
    <property type="evidence" value="ECO:0007669"/>
    <property type="project" value="TreeGrafter"/>
</dbReference>
<dbReference type="Pfam" id="PF14555">
    <property type="entry name" value="UBA_4"/>
    <property type="match status" value="1"/>
</dbReference>
<evidence type="ECO:0000256" key="2">
    <source>
        <dbReference type="ARBA" id="ARBA00004123"/>
    </source>
</evidence>
<dbReference type="Gene3D" id="1.20.5.4770">
    <property type="match status" value="1"/>
</dbReference>
<dbReference type="PROSITE" id="PS51036">
    <property type="entry name" value="ZF_A20"/>
    <property type="match status" value="1"/>
</dbReference>
<reference evidence="19" key="1">
    <citation type="submission" date="2021-01" db="UniProtKB">
        <authorList>
            <consortium name="EnsemblMetazoa"/>
        </authorList>
    </citation>
    <scope>IDENTIFICATION</scope>
</reference>
<evidence type="ECO:0000256" key="15">
    <source>
        <dbReference type="ARBA" id="ARBA00023242"/>
    </source>
</evidence>
<evidence type="ECO:0000256" key="3">
    <source>
        <dbReference type="ARBA" id="ARBA00004496"/>
    </source>
</evidence>
<evidence type="ECO:0000256" key="9">
    <source>
        <dbReference type="ARBA" id="ARBA00022723"/>
    </source>
</evidence>
<dbReference type="GO" id="GO:0008270">
    <property type="term" value="F:zinc ion binding"/>
    <property type="evidence" value="ECO:0007669"/>
    <property type="project" value="UniProtKB-KW"/>
</dbReference>
<dbReference type="GO" id="GO:0003677">
    <property type="term" value="F:DNA binding"/>
    <property type="evidence" value="ECO:0007669"/>
    <property type="project" value="InterPro"/>
</dbReference>
<keyword evidence="6" id="KW-0963">Cytoplasm</keyword>
<accession>A0A7M5XCI4</accession>
<keyword evidence="8" id="KW-0645">Protease</keyword>
<dbReference type="EnsemblMetazoa" id="CLYHEMT021159.1">
    <property type="protein sequence ID" value="CLYHEMP021159.1"/>
    <property type="gene ID" value="CLYHEMG021159"/>
</dbReference>
<evidence type="ECO:0000256" key="6">
    <source>
        <dbReference type="ARBA" id="ARBA00022490"/>
    </source>
</evidence>
<evidence type="ECO:0000256" key="14">
    <source>
        <dbReference type="ARBA" id="ARBA00022833"/>
    </source>
</evidence>
<feature type="compositionally biased region" description="Low complexity" evidence="16">
    <location>
        <begin position="714"/>
        <end position="731"/>
    </location>
</feature>
<feature type="domain" description="OTU" evidence="17">
    <location>
        <begin position="185"/>
        <end position="379"/>
    </location>
</feature>
<evidence type="ECO:0000259" key="17">
    <source>
        <dbReference type="PROSITE" id="PS50802"/>
    </source>
</evidence>
<dbReference type="SMART" id="SM00259">
    <property type="entry name" value="ZnF_A20"/>
    <property type="match status" value="2"/>
</dbReference>
<keyword evidence="7" id="KW-0597">Phosphoprotein</keyword>
<evidence type="ECO:0000259" key="18">
    <source>
        <dbReference type="PROSITE" id="PS51036"/>
    </source>
</evidence>
<evidence type="ECO:0000256" key="13">
    <source>
        <dbReference type="ARBA" id="ARBA00022807"/>
    </source>
</evidence>
<keyword evidence="14" id="KW-0862">Zinc</keyword>
<feature type="region of interest" description="Disordered" evidence="16">
    <location>
        <begin position="1"/>
        <end position="23"/>
    </location>
</feature>
<dbReference type="PANTHER" id="PTHR13367">
    <property type="entry name" value="UBIQUITIN THIOESTERASE"/>
    <property type="match status" value="1"/>
</dbReference>
<dbReference type="AlphaFoldDB" id="A0A7M5XCI4"/>
<feature type="region of interest" description="Disordered" evidence="16">
    <location>
        <begin position="672"/>
        <end position="735"/>
    </location>
</feature>
<dbReference type="InterPro" id="IPR051346">
    <property type="entry name" value="OTU_Deubiquitinase"/>
</dbReference>
<dbReference type="Gene3D" id="1.10.8.10">
    <property type="entry name" value="DNA helicase RuvA subunit, C-terminal domain"/>
    <property type="match status" value="1"/>
</dbReference>
<comment type="subcellular location">
    <subcellularLocation>
        <location evidence="3">Cytoplasm</location>
    </subcellularLocation>
    <subcellularLocation>
        <location evidence="2">Nucleus</location>
    </subcellularLocation>
</comment>
<evidence type="ECO:0000256" key="8">
    <source>
        <dbReference type="ARBA" id="ARBA00022670"/>
    </source>
</evidence>
<comment type="similarity">
    <text evidence="4">Belongs to the peptidase C64 family.</text>
</comment>
<dbReference type="CDD" id="cd14273">
    <property type="entry name" value="UBA_TAP-C_like"/>
    <property type="match status" value="1"/>
</dbReference>
<dbReference type="Pfam" id="PF02338">
    <property type="entry name" value="OTU"/>
    <property type="match status" value="1"/>
</dbReference>
<protein>
    <recommendedName>
        <fullName evidence="5">ubiquitinyl hydrolase 1</fullName>
        <ecNumber evidence="5">3.4.19.12</ecNumber>
    </recommendedName>
</protein>
<evidence type="ECO:0000256" key="10">
    <source>
        <dbReference type="ARBA" id="ARBA00022771"/>
    </source>
</evidence>
<feature type="compositionally biased region" description="Polar residues" evidence="16">
    <location>
        <begin position="685"/>
        <end position="696"/>
    </location>
</feature>
<evidence type="ECO:0000256" key="16">
    <source>
        <dbReference type="SAM" id="MobiDB-lite"/>
    </source>
</evidence>
<feature type="compositionally biased region" description="Polar residues" evidence="16">
    <location>
        <begin position="11"/>
        <end position="23"/>
    </location>
</feature>
<keyword evidence="11" id="KW-0833">Ubl conjugation pathway</keyword>
<feature type="region of interest" description="Disordered" evidence="16">
    <location>
        <begin position="584"/>
        <end position="657"/>
    </location>
</feature>
<dbReference type="SUPFAM" id="SSF46934">
    <property type="entry name" value="UBA-like"/>
    <property type="match status" value="1"/>
</dbReference>
<feature type="compositionally biased region" description="Basic and acidic residues" evidence="16">
    <location>
        <begin position="1"/>
        <end position="10"/>
    </location>
</feature>
<dbReference type="EC" id="3.4.19.12" evidence="5"/>
<evidence type="ECO:0000313" key="20">
    <source>
        <dbReference type="Proteomes" id="UP000594262"/>
    </source>
</evidence>
<organism evidence="19 20">
    <name type="scientific">Clytia hemisphaerica</name>
    <dbReference type="NCBI Taxonomy" id="252671"/>
    <lineage>
        <taxon>Eukaryota</taxon>
        <taxon>Metazoa</taxon>
        <taxon>Cnidaria</taxon>
        <taxon>Hydrozoa</taxon>
        <taxon>Hydroidolina</taxon>
        <taxon>Leptothecata</taxon>
        <taxon>Obeliida</taxon>
        <taxon>Clytiidae</taxon>
        <taxon>Clytia</taxon>
    </lineage>
</organism>
<sequence>MLRIPNEEKSPNIQITPSESIPISPQTNEEKVVYLVRQTGIEKEIAREFLESNGWNLQEALIGYKQLVQHEKQAEEEKNDQTKLSTYDFDKRKVSRGFSLSNFKIIQDEREKQKTLVCQESTTQDSFKVLGPSSRESFVLPDISMLDKDVAYIIKTELISKSALHKLTNVGRLNWWTEMGTCRKLFPLLTVGDGNCLLHAASLGMWGFHDRMLILRKALYQMFLNPIAIKALKRRWKYNMWVDNMKCGGLTFTRQEWDTEWNTVVGLTSNVSHKLESDSSQNCKRITRQISLSSSNSELEEGESLDSLEPIHVYALSNLLCRPIIVLSEDMLKDAEGRPIAPIPFGGIYLPLEQDVSKCYKYPLILAFESSHFSALVPADGDNLHNGEKLSSSVPLQNKDLAFLDLKFAMDPGSTWDMVQDDSVKEERMELTLQEKIILLRKYMDVVKVPSKKAKPAPPPVNDLRVGSVIDHVHNVLVGRPENLQPPAPEPDIMLVCAKISMKNRPKHYKEMIQNFIDTKMVEAKELRDLQNRCPNCGAEGFPHLKGYCEWCFERAKMVGGKSPSPKQKSPISTLVRRTNKLLIGEPDNNKNQKQNFLCSPPSPRTSSKTLPMPAKKKENNSIPSTQNVTQEEPLPMKSRSADNIHYPPSMRGQQTREQIISQEEAGFYRSQSLSNRPEVAPLNPSLSRPQTSEPSSRPHISRPLSDPQNTNESQPSRPQTSPSAPSSTSPGEFVPGKPCKVSGCNFYGSNQTLGFCSGCYRQYNH</sequence>
<keyword evidence="13" id="KW-0788">Thiol protease</keyword>
<dbReference type="GO" id="GO:0004843">
    <property type="term" value="F:cysteine-type deubiquitinase activity"/>
    <property type="evidence" value="ECO:0007669"/>
    <property type="project" value="UniProtKB-EC"/>
</dbReference>
<evidence type="ECO:0000256" key="12">
    <source>
        <dbReference type="ARBA" id="ARBA00022801"/>
    </source>
</evidence>
<dbReference type="GeneID" id="136811404"/>
<dbReference type="InterPro" id="IPR003323">
    <property type="entry name" value="OTU_dom"/>
</dbReference>
<keyword evidence="10" id="KW-0863">Zinc-finger</keyword>
<comment type="catalytic activity">
    <reaction evidence="1">
        <text>Thiol-dependent hydrolysis of ester, thioester, amide, peptide and isopeptide bonds formed by the C-terminal Gly of ubiquitin (a 76-residue protein attached to proteins as an intracellular targeting signal).</text>
        <dbReference type="EC" id="3.4.19.12"/>
    </reaction>
</comment>
<dbReference type="PANTHER" id="PTHR13367:SF27">
    <property type="entry name" value="OTU DOMAIN-CONTAINING PROTEIN"/>
    <property type="match status" value="1"/>
</dbReference>
<feature type="compositionally biased region" description="Polar residues" evidence="16">
    <location>
        <begin position="621"/>
        <end position="631"/>
    </location>
</feature>
<evidence type="ECO:0000313" key="19">
    <source>
        <dbReference type="EnsemblMetazoa" id="CLYHEMP021159.1"/>
    </source>
</evidence>
<dbReference type="Proteomes" id="UP000594262">
    <property type="component" value="Unplaced"/>
</dbReference>
<dbReference type="OrthoDB" id="10064699at2759"/>
<dbReference type="InterPro" id="IPR002653">
    <property type="entry name" value="Znf_A20"/>
</dbReference>
<dbReference type="RefSeq" id="XP_066924108.1">
    <property type="nucleotide sequence ID" value="XM_067068007.1"/>
</dbReference>
<evidence type="ECO:0000256" key="4">
    <source>
        <dbReference type="ARBA" id="ARBA00005865"/>
    </source>
</evidence>
<evidence type="ECO:0000256" key="7">
    <source>
        <dbReference type="ARBA" id="ARBA00022553"/>
    </source>
</evidence>
<proteinExistence type="inferred from homology"/>
<dbReference type="GO" id="GO:0005737">
    <property type="term" value="C:cytoplasm"/>
    <property type="evidence" value="ECO:0007669"/>
    <property type="project" value="UniProtKB-SubCell"/>
</dbReference>
<evidence type="ECO:0000256" key="5">
    <source>
        <dbReference type="ARBA" id="ARBA00012759"/>
    </source>
</evidence>
<name>A0A7M5XCI4_9CNID</name>
<keyword evidence="20" id="KW-1185">Reference proteome</keyword>
<dbReference type="PROSITE" id="PS50802">
    <property type="entry name" value="OTU"/>
    <property type="match status" value="1"/>
</dbReference>
<dbReference type="InterPro" id="IPR009060">
    <property type="entry name" value="UBA-like_sf"/>
</dbReference>
<dbReference type="GO" id="GO:0071947">
    <property type="term" value="P:protein deubiquitination involved in ubiquitin-dependent protein catabolic process"/>
    <property type="evidence" value="ECO:0007669"/>
    <property type="project" value="TreeGrafter"/>
</dbReference>
<keyword evidence="12" id="KW-0378">Hydrolase</keyword>
<keyword evidence="9" id="KW-0479">Metal-binding</keyword>
<dbReference type="GO" id="GO:0071108">
    <property type="term" value="P:protein K48-linked deubiquitination"/>
    <property type="evidence" value="ECO:0007669"/>
    <property type="project" value="TreeGrafter"/>
</dbReference>
<dbReference type="GO" id="GO:0005634">
    <property type="term" value="C:nucleus"/>
    <property type="evidence" value="ECO:0007669"/>
    <property type="project" value="UniProtKB-SubCell"/>
</dbReference>
<dbReference type="GO" id="GO:0070530">
    <property type="term" value="F:K63-linked polyubiquitin modification-dependent protein binding"/>
    <property type="evidence" value="ECO:0007669"/>
    <property type="project" value="TreeGrafter"/>
</dbReference>
<evidence type="ECO:0000256" key="1">
    <source>
        <dbReference type="ARBA" id="ARBA00000707"/>
    </source>
</evidence>
<feature type="domain" description="A20-type" evidence="18">
    <location>
        <begin position="734"/>
        <end position="766"/>
    </location>
</feature>
<keyword evidence="15" id="KW-0539">Nucleus</keyword>
<evidence type="ECO:0000256" key="11">
    <source>
        <dbReference type="ARBA" id="ARBA00022786"/>
    </source>
</evidence>